<feature type="region of interest" description="Disordered" evidence="1">
    <location>
        <begin position="1"/>
        <end position="75"/>
    </location>
</feature>
<feature type="region of interest" description="Disordered" evidence="1">
    <location>
        <begin position="325"/>
        <end position="379"/>
    </location>
</feature>
<proteinExistence type="predicted"/>
<feature type="compositionally biased region" description="Polar residues" evidence="1">
    <location>
        <begin position="545"/>
        <end position="562"/>
    </location>
</feature>
<dbReference type="PANTHER" id="PTHR38698">
    <property type="entry name" value="EXPRESSED PROTEIN"/>
    <property type="match status" value="1"/>
</dbReference>
<feature type="region of interest" description="Disordered" evidence="1">
    <location>
        <begin position="525"/>
        <end position="570"/>
    </location>
</feature>
<dbReference type="PANTHER" id="PTHR38698:SF1">
    <property type="entry name" value="FUNGAL PROTEIN"/>
    <property type="match status" value="1"/>
</dbReference>
<dbReference type="Pfam" id="PF17104">
    <property type="entry name" value="YBL010C_LAA2"/>
    <property type="match status" value="1"/>
</dbReference>
<feature type="compositionally biased region" description="Polar residues" evidence="1">
    <location>
        <begin position="230"/>
        <end position="260"/>
    </location>
</feature>
<feature type="compositionally biased region" description="Acidic residues" evidence="1">
    <location>
        <begin position="150"/>
        <end position="160"/>
    </location>
</feature>
<comment type="caution">
    <text evidence="2">The sequence shown here is derived from an EMBL/GenBank/DDBJ whole genome shotgun (WGS) entry which is preliminary data.</text>
</comment>
<evidence type="ECO:0000256" key="1">
    <source>
        <dbReference type="SAM" id="MobiDB-lite"/>
    </source>
</evidence>
<feature type="region of interest" description="Disordered" evidence="1">
    <location>
        <begin position="229"/>
        <end position="262"/>
    </location>
</feature>
<name>A0AAD5HH52_UMBRA</name>
<feature type="compositionally biased region" description="Basic residues" evidence="1">
    <location>
        <begin position="363"/>
        <end position="374"/>
    </location>
</feature>
<feature type="compositionally biased region" description="Acidic residues" evidence="1">
    <location>
        <begin position="120"/>
        <end position="131"/>
    </location>
</feature>
<sequence>MEAKDANSKNERDDHLDRSGEIPTSDDFSELSTSTSEVEETQATSGTVSDSEENITITSKHNDQNSNTVGFEQKLAPSEELVDKAVAVVSQNDEDVQNFSNNATQEAAEAENKLSPDSDSIPEDLEGDGNADEFNNFPNQETNFAFNEDGQNDDFGDFGDFDGPGDLSNVDDDFGDFGDFDEVSEMKNSIETQPEDIHLDGIDSYLQSLQDGDVSNVTGFLDSFFDKSLENSTPENTSNSIESIIGSPTSPDPIQSPSERNLNERSRALLSTETSMDLWDKLSTDSVFYNPITGAVGQFQWTRSEINKVYLRSLGVTINVDDALRHSSSSLPSSPYMETVRSPNGRASQGGYLEKKSPPPRMDRKRSSKHHQHTKASSLSGINLPVREINVVEPKKPEPEPELDIDIARAYCELTEDTVRVFPAVKLTSIITDLTRLQRQASDYLQYLLDQREQLIMDSETYNDLISCIVGHAQRLREQSPKDASPAMVQKKKQGSMSLGGIGLKRKSQQAAPGQAAFSASMGGGVVGIKNSAGTGTRKIERGHSTSSIQPVATTSTPSQNAAHKESLHD</sequence>
<dbReference type="Proteomes" id="UP001206595">
    <property type="component" value="Unassembled WGS sequence"/>
</dbReference>
<accession>A0AAD5HH52</accession>
<dbReference type="GeneID" id="75910580"/>
<protein>
    <submittedName>
        <fullName evidence="2">Uncharacterized protein</fullName>
    </submittedName>
</protein>
<reference evidence="2" key="1">
    <citation type="submission" date="2021-06" db="EMBL/GenBank/DDBJ databases">
        <authorList>
            <consortium name="DOE Joint Genome Institute"/>
            <person name="Mondo S.J."/>
            <person name="Amses K.R."/>
            <person name="Simmons D.R."/>
            <person name="Longcore J.E."/>
            <person name="Seto K."/>
            <person name="Alves G.H."/>
            <person name="Bonds A.E."/>
            <person name="Quandt C.A."/>
            <person name="Davis W.J."/>
            <person name="Chang Y."/>
            <person name="Letcher P.M."/>
            <person name="Powell M.J."/>
            <person name="Kuo A."/>
            <person name="Labutti K."/>
            <person name="Pangilinan J."/>
            <person name="Andreopoulos W."/>
            <person name="Tritt A."/>
            <person name="Riley R."/>
            <person name="Hundley H."/>
            <person name="Johnson J."/>
            <person name="Lipzen A."/>
            <person name="Barry K."/>
            <person name="Berbee M.L."/>
            <person name="Buchler N.E."/>
            <person name="Grigoriev I.V."/>
            <person name="Spatafora J.W."/>
            <person name="Stajich J.E."/>
            <person name="James T.Y."/>
        </authorList>
    </citation>
    <scope>NUCLEOTIDE SEQUENCE</scope>
    <source>
        <strain evidence="2">AG</strain>
    </source>
</reference>
<feature type="compositionally biased region" description="Low complexity" evidence="1">
    <location>
        <begin position="30"/>
        <end position="45"/>
    </location>
</feature>
<dbReference type="AlphaFoldDB" id="A0AAD5HH52"/>
<evidence type="ECO:0000313" key="2">
    <source>
        <dbReference type="EMBL" id="KAI8584190.1"/>
    </source>
</evidence>
<keyword evidence="3" id="KW-1185">Reference proteome</keyword>
<feature type="compositionally biased region" description="Polar residues" evidence="1">
    <location>
        <begin position="46"/>
        <end position="70"/>
    </location>
</feature>
<evidence type="ECO:0000313" key="3">
    <source>
        <dbReference type="Proteomes" id="UP001206595"/>
    </source>
</evidence>
<dbReference type="RefSeq" id="XP_051449194.1">
    <property type="nucleotide sequence ID" value="XM_051585230.1"/>
</dbReference>
<gene>
    <name evidence="2" type="ORF">K450DRAFT_218579</name>
</gene>
<dbReference type="InterPro" id="IPR031355">
    <property type="entry name" value="YBL010C/LAA2-like"/>
</dbReference>
<feature type="compositionally biased region" description="Basic and acidic residues" evidence="1">
    <location>
        <begin position="1"/>
        <end position="20"/>
    </location>
</feature>
<dbReference type="EMBL" id="MU620893">
    <property type="protein sequence ID" value="KAI8584190.1"/>
    <property type="molecule type" value="Genomic_DNA"/>
</dbReference>
<feature type="compositionally biased region" description="Polar residues" evidence="1">
    <location>
        <begin position="136"/>
        <end position="145"/>
    </location>
</feature>
<organism evidence="2 3">
    <name type="scientific">Umbelopsis ramanniana AG</name>
    <dbReference type="NCBI Taxonomy" id="1314678"/>
    <lineage>
        <taxon>Eukaryota</taxon>
        <taxon>Fungi</taxon>
        <taxon>Fungi incertae sedis</taxon>
        <taxon>Mucoromycota</taxon>
        <taxon>Mucoromycotina</taxon>
        <taxon>Umbelopsidomycetes</taxon>
        <taxon>Umbelopsidales</taxon>
        <taxon>Umbelopsidaceae</taxon>
        <taxon>Umbelopsis</taxon>
    </lineage>
</organism>
<feature type="region of interest" description="Disordered" evidence="1">
    <location>
        <begin position="93"/>
        <end position="169"/>
    </location>
</feature>
<reference evidence="2" key="2">
    <citation type="journal article" date="2022" name="Proc. Natl. Acad. Sci. U.S.A.">
        <title>Diploid-dominant life cycles characterize the early evolution of Fungi.</title>
        <authorList>
            <person name="Amses K.R."/>
            <person name="Simmons D.R."/>
            <person name="Longcore J.E."/>
            <person name="Mondo S.J."/>
            <person name="Seto K."/>
            <person name="Jeronimo G.H."/>
            <person name="Bonds A.E."/>
            <person name="Quandt C.A."/>
            <person name="Davis W.J."/>
            <person name="Chang Y."/>
            <person name="Federici B.A."/>
            <person name="Kuo A."/>
            <person name="LaButti K."/>
            <person name="Pangilinan J."/>
            <person name="Andreopoulos W."/>
            <person name="Tritt A."/>
            <person name="Riley R."/>
            <person name="Hundley H."/>
            <person name="Johnson J."/>
            <person name="Lipzen A."/>
            <person name="Barry K."/>
            <person name="Lang B.F."/>
            <person name="Cuomo C.A."/>
            <person name="Buchler N.E."/>
            <person name="Grigoriev I.V."/>
            <person name="Spatafora J.W."/>
            <person name="Stajich J.E."/>
            <person name="James T.Y."/>
        </authorList>
    </citation>
    <scope>NUCLEOTIDE SEQUENCE</scope>
    <source>
        <strain evidence="2">AG</strain>
    </source>
</reference>